<evidence type="ECO:0000313" key="4">
    <source>
        <dbReference type="EMBL" id="MBK1855360.1"/>
    </source>
</evidence>
<keyword evidence="2" id="KW-0732">Signal</keyword>
<organism evidence="4 5">
    <name type="scientific">Oceaniferula flava</name>
    <dbReference type="NCBI Taxonomy" id="2800421"/>
    <lineage>
        <taxon>Bacteria</taxon>
        <taxon>Pseudomonadati</taxon>
        <taxon>Verrucomicrobiota</taxon>
        <taxon>Verrucomicrobiia</taxon>
        <taxon>Verrucomicrobiales</taxon>
        <taxon>Verrucomicrobiaceae</taxon>
        <taxon>Oceaniferula</taxon>
    </lineage>
</organism>
<dbReference type="Proteomes" id="UP000634206">
    <property type="component" value="Unassembled WGS sequence"/>
</dbReference>
<proteinExistence type="predicted"/>
<dbReference type="InterPro" id="IPR050553">
    <property type="entry name" value="Thioredoxin_ResA/DsbE_sf"/>
</dbReference>
<sequence>MTPKFAHKFLAGAALALACVTSAVATPKHTLSEFTPGDLVSGPEVDFSKATGKVVVIDYWGTRCPPCLALMPHISKLHKRYSAKGLMLVAAESQGSTTEAIDKVVKKNRLECSVTKFVRGPKLSSGLPHMAVFDVDGNLVFSGRPGDEADRVIKKELKRASGDVAESEDTSASGPLVKNRTWTNANGRTMSAMLVSLEGNTGTFRKVGGTPFDYDITKLSEADQEMIREAAAK</sequence>
<reference evidence="4" key="1">
    <citation type="submission" date="2021-01" db="EMBL/GenBank/DDBJ databases">
        <title>Modified the classification status of verrucomicrobia.</title>
        <authorList>
            <person name="Feng X."/>
        </authorList>
    </citation>
    <scope>NUCLEOTIDE SEQUENCE</scope>
    <source>
        <strain evidence="4">5K15</strain>
    </source>
</reference>
<evidence type="ECO:0000256" key="1">
    <source>
        <dbReference type="SAM" id="MobiDB-lite"/>
    </source>
</evidence>
<feature type="chain" id="PRO_5042077900" evidence="2">
    <location>
        <begin position="26"/>
        <end position="233"/>
    </location>
</feature>
<accession>A0AAE2VC88</accession>
<dbReference type="Pfam" id="PF08534">
    <property type="entry name" value="Redoxin"/>
    <property type="match status" value="1"/>
</dbReference>
<dbReference type="PANTHER" id="PTHR42852">
    <property type="entry name" value="THIOL:DISULFIDE INTERCHANGE PROTEIN DSBE"/>
    <property type="match status" value="1"/>
</dbReference>
<dbReference type="PANTHER" id="PTHR42852:SF18">
    <property type="entry name" value="CHROMOSOME UNDETERMINED SCAFFOLD_47, WHOLE GENOME SHOTGUN SEQUENCE"/>
    <property type="match status" value="1"/>
</dbReference>
<feature type="signal peptide" evidence="2">
    <location>
        <begin position="1"/>
        <end position="25"/>
    </location>
</feature>
<protein>
    <submittedName>
        <fullName evidence="4">TlpA family protein disulfide reductase</fullName>
    </submittedName>
</protein>
<dbReference type="PROSITE" id="PS51352">
    <property type="entry name" value="THIOREDOXIN_2"/>
    <property type="match status" value="1"/>
</dbReference>
<evidence type="ECO:0000313" key="5">
    <source>
        <dbReference type="Proteomes" id="UP000634206"/>
    </source>
</evidence>
<dbReference type="InterPro" id="IPR013740">
    <property type="entry name" value="Redoxin"/>
</dbReference>
<evidence type="ECO:0000256" key="2">
    <source>
        <dbReference type="SAM" id="SignalP"/>
    </source>
</evidence>
<dbReference type="SUPFAM" id="SSF52833">
    <property type="entry name" value="Thioredoxin-like"/>
    <property type="match status" value="1"/>
</dbReference>
<dbReference type="InterPro" id="IPR013766">
    <property type="entry name" value="Thioredoxin_domain"/>
</dbReference>
<feature type="region of interest" description="Disordered" evidence="1">
    <location>
        <begin position="160"/>
        <end position="181"/>
    </location>
</feature>
<comment type="caution">
    <text evidence="4">The sequence shown here is derived from an EMBL/GenBank/DDBJ whole genome shotgun (WGS) entry which is preliminary data.</text>
</comment>
<keyword evidence="5" id="KW-1185">Reference proteome</keyword>
<dbReference type="EMBL" id="JAENIG010000006">
    <property type="protein sequence ID" value="MBK1855360.1"/>
    <property type="molecule type" value="Genomic_DNA"/>
</dbReference>
<gene>
    <name evidence="4" type="ORF">JIN83_10345</name>
</gene>
<dbReference type="RefSeq" id="WP_309489973.1">
    <property type="nucleotide sequence ID" value="NZ_JAENIG010000006.1"/>
</dbReference>
<dbReference type="PROSITE" id="PS51257">
    <property type="entry name" value="PROKAR_LIPOPROTEIN"/>
    <property type="match status" value="1"/>
</dbReference>
<feature type="domain" description="Thioredoxin" evidence="3">
    <location>
        <begin position="25"/>
        <end position="162"/>
    </location>
</feature>
<dbReference type="GO" id="GO:0016491">
    <property type="term" value="F:oxidoreductase activity"/>
    <property type="evidence" value="ECO:0007669"/>
    <property type="project" value="InterPro"/>
</dbReference>
<dbReference type="Gene3D" id="3.40.30.10">
    <property type="entry name" value="Glutaredoxin"/>
    <property type="match status" value="1"/>
</dbReference>
<dbReference type="AlphaFoldDB" id="A0AAE2VC88"/>
<evidence type="ECO:0000259" key="3">
    <source>
        <dbReference type="PROSITE" id="PS51352"/>
    </source>
</evidence>
<dbReference type="InterPro" id="IPR036249">
    <property type="entry name" value="Thioredoxin-like_sf"/>
</dbReference>
<dbReference type="Gene3D" id="2.30.30.700">
    <property type="entry name" value="SLA1 homology domain 1"/>
    <property type="match status" value="1"/>
</dbReference>
<name>A0AAE2VC88_9BACT</name>
<dbReference type="CDD" id="cd02966">
    <property type="entry name" value="TlpA_like_family"/>
    <property type="match status" value="1"/>
</dbReference>